<dbReference type="RefSeq" id="WP_013565416.1">
    <property type="nucleotide sequence ID" value="NC_014962.1"/>
</dbReference>
<reference key="1">
    <citation type="submission" date="2010-11" db="EMBL/GenBank/DDBJ databases">
        <title>The complete sequence of chromosome of Isophaera pallida ATCC 43644.</title>
        <authorList>
            <consortium name="US DOE Joint Genome Institute (JGI-PGF)"/>
            <person name="Lucas S."/>
            <person name="Copeland A."/>
            <person name="Lapidus A."/>
            <person name="Bruce D."/>
            <person name="Goodwin L."/>
            <person name="Pitluck S."/>
            <person name="Kyrpides N."/>
            <person name="Mavromatis K."/>
            <person name="Pagani I."/>
            <person name="Ivanova N."/>
            <person name="Saunders E."/>
            <person name="Brettin T."/>
            <person name="Detter J.C."/>
            <person name="Han C."/>
            <person name="Tapia R."/>
            <person name="Land M."/>
            <person name="Hauser L."/>
            <person name="Markowitz V."/>
            <person name="Cheng J.-F."/>
            <person name="Hugenholtz P."/>
            <person name="Woyke T."/>
            <person name="Wu D."/>
            <person name="Eisen J.A."/>
        </authorList>
    </citation>
    <scope>NUCLEOTIDE SEQUENCE</scope>
    <source>
        <strain>ATCC 43644</strain>
    </source>
</reference>
<keyword evidence="2" id="KW-1185">Reference proteome</keyword>
<accession>E8QYD3</accession>
<gene>
    <name evidence="1" type="ordered locus">Isop_2557</name>
</gene>
<reference evidence="1 2" key="2">
    <citation type="journal article" date="2011" name="Stand. Genomic Sci.">
        <title>Complete genome sequence of Isosphaera pallida type strain (IS1B).</title>
        <authorList>
            <consortium name="US DOE Joint Genome Institute (JGI-PGF)"/>
            <person name="Goker M."/>
            <person name="Cleland D."/>
            <person name="Saunders E."/>
            <person name="Lapidus A."/>
            <person name="Nolan M."/>
            <person name="Lucas S."/>
            <person name="Hammon N."/>
            <person name="Deshpande S."/>
            <person name="Cheng J.F."/>
            <person name="Tapia R."/>
            <person name="Han C."/>
            <person name="Goodwin L."/>
            <person name="Pitluck S."/>
            <person name="Liolios K."/>
            <person name="Pagani I."/>
            <person name="Ivanova N."/>
            <person name="Mavromatis K."/>
            <person name="Pati A."/>
            <person name="Chen A."/>
            <person name="Palaniappan K."/>
            <person name="Land M."/>
            <person name="Hauser L."/>
            <person name="Chang Y.J."/>
            <person name="Jeffries C.D."/>
            <person name="Detter J.C."/>
            <person name="Beck B."/>
            <person name="Woyke T."/>
            <person name="Bristow J."/>
            <person name="Eisen J.A."/>
            <person name="Markowitz V."/>
            <person name="Hugenholtz P."/>
            <person name="Kyrpides N.C."/>
            <person name="Klenk H.P."/>
        </authorList>
    </citation>
    <scope>NUCLEOTIDE SEQUENCE [LARGE SCALE GENOMIC DNA]</scope>
    <source>
        <strain evidence="2">ATCC 43644 / DSM 9630 / IS1B</strain>
    </source>
</reference>
<evidence type="ECO:0000313" key="2">
    <source>
        <dbReference type="Proteomes" id="UP000008631"/>
    </source>
</evidence>
<dbReference type="AlphaFoldDB" id="E8QYD3"/>
<proteinExistence type="predicted"/>
<dbReference type="Proteomes" id="UP000008631">
    <property type="component" value="Chromosome"/>
</dbReference>
<name>E8QYD3_ISOPI</name>
<dbReference type="KEGG" id="ipa:Isop_2557"/>
<evidence type="ECO:0000313" key="1">
    <source>
        <dbReference type="EMBL" id="ADV63128.1"/>
    </source>
</evidence>
<organism evidence="1 2">
    <name type="scientific">Isosphaera pallida (strain ATCC 43644 / DSM 9630 / IS1B)</name>
    <dbReference type="NCBI Taxonomy" id="575540"/>
    <lineage>
        <taxon>Bacteria</taxon>
        <taxon>Pseudomonadati</taxon>
        <taxon>Planctomycetota</taxon>
        <taxon>Planctomycetia</taxon>
        <taxon>Isosphaerales</taxon>
        <taxon>Isosphaeraceae</taxon>
        <taxon>Isosphaera</taxon>
    </lineage>
</organism>
<dbReference type="EMBL" id="CP002353">
    <property type="protein sequence ID" value="ADV63128.1"/>
    <property type="molecule type" value="Genomic_DNA"/>
</dbReference>
<protein>
    <submittedName>
        <fullName evidence="1">Uncharacterized protein</fullName>
    </submittedName>
</protein>
<dbReference type="HOGENOM" id="CLU_2130095_0_0_0"/>
<sequence>MPQVIRLHGARIVAGSDRTGILWSFHPFPGGRHEGPTGTLSVEAPRMVEVYAPDDARIVQRDGLSLCEFSDPKGRPLAISAFRLATFAAAEVYGFRFRDHTNVLNAPFGFFSD</sequence>
<dbReference type="InParanoid" id="E8QYD3"/>